<evidence type="ECO:0000313" key="2">
    <source>
        <dbReference type="EMBL" id="MBB6451127.1"/>
    </source>
</evidence>
<dbReference type="PANTHER" id="PTHR42678:SF34">
    <property type="entry name" value="OS04G0183300 PROTEIN"/>
    <property type="match status" value="1"/>
</dbReference>
<proteinExistence type="predicted"/>
<dbReference type="Gene3D" id="3.90.1300.10">
    <property type="entry name" value="Amidase signature (AS) domain"/>
    <property type="match status" value="1"/>
</dbReference>
<dbReference type="Proteomes" id="UP000568839">
    <property type="component" value="Unassembled WGS sequence"/>
</dbReference>
<evidence type="ECO:0000259" key="1">
    <source>
        <dbReference type="Pfam" id="PF01425"/>
    </source>
</evidence>
<dbReference type="AlphaFoldDB" id="A0A841PQI4"/>
<dbReference type="EMBL" id="JACHHJ010000005">
    <property type="protein sequence ID" value="MBB6451127.1"/>
    <property type="molecule type" value="Genomic_DNA"/>
</dbReference>
<organism evidence="2 3">
    <name type="scientific">Geomicrobium halophilum</name>
    <dbReference type="NCBI Taxonomy" id="549000"/>
    <lineage>
        <taxon>Bacteria</taxon>
        <taxon>Bacillati</taxon>
        <taxon>Bacillota</taxon>
        <taxon>Bacilli</taxon>
        <taxon>Bacillales</taxon>
        <taxon>Geomicrobium</taxon>
    </lineage>
</organism>
<evidence type="ECO:0000313" key="3">
    <source>
        <dbReference type="Proteomes" id="UP000568839"/>
    </source>
</evidence>
<accession>A0A841PQI4</accession>
<name>A0A841PQI4_9BACL</name>
<feature type="domain" description="Amidase" evidence="1">
    <location>
        <begin position="32"/>
        <end position="426"/>
    </location>
</feature>
<reference evidence="2 3" key="1">
    <citation type="submission" date="2020-08" db="EMBL/GenBank/DDBJ databases">
        <title>Genomic Encyclopedia of Type Strains, Phase IV (KMG-IV): sequencing the most valuable type-strain genomes for metagenomic binning, comparative biology and taxonomic classification.</title>
        <authorList>
            <person name="Goeker M."/>
        </authorList>
    </citation>
    <scope>NUCLEOTIDE SEQUENCE [LARGE SCALE GENOMIC DNA]</scope>
    <source>
        <strain evidence="2 3">DSM 21769</strain>
    </source>
</reference>
<sequence length="486" mass="53266">MTSTLMADYWHEETTIAEIHQAYDDGTLTAKELVLYYFNRIALWDQDGPYINGVLDINPDAIYIAEAIDEERKQRGRKGALHGIPILIKENLETRDKMATSAGAIALKDWHSKYDAFLVQKLRSAGAIILGKTNMTELAHRIGTDMPENYSSRGGYVQCPYGPEKFEVGGSSSGSAAATAANFTLGSIGTETSGSLLNPATRNSLVTVKPTFGLVSRTGIIPLSYTQDVAGPLTRTVTDAASILNVIAEIDENDEATKARPAHTPNYLDSLIKNGVQGKRIGVFRDPHEGFSDQIDLHRYEEAITTLKDLGATLVDPVKIPAVTRKAADTNTVSFECKHSLNHFFAKAEPSTGFHSFDDFLKSYEDYPQLHKYGHDRLKVRTSVESVLSNSNYITAKLQDLGLDDPESIGSVLNDQKLDAILFPSSCNQDVAAQAGLPSIALPSGYHEDGRPFGITITGRAYSEQTLFEIGYAFEQATMLREKPNF</sequence>
<dbReference type="SUPFAM" id="SSF75304">
    <property type="entry name" value="Amidase signature (AS) enzymes"/>
    <property type="match status" value="1"/>
</dbReference>
<dbReference type="NCBIfam" id="NF005300">
    <property type="entry name" value="PRK06828.1"/>
    <property type="match status" value="1"/>
</dbReference>
<dbReference type="Pfam" id="PF01425">
    <property type="entry name" value="Amidase"/>
    <property type="match status" value="1"/>
</dbReference>
<dbReference type="RefSeq" id="WP_184405204.1">
    <property type="nucleotide sequence ID" value="NZ_JACHHJ010000005.1"/>
</dbReference>
<dbReference type="PANTHER" id="PTHR42678">
    <property type="entry name" value="AMIDASE"/>
    <property type="match status" value="1"/>
</dbReference>
<dbReference type="GO" id="GO:0004040">
    <property type="term" value="F:amidase activity"/>
    <property type="evidence" value="ECO:0007669"/>
    <property type="project" value="UniProtKB-EC"/>
</dbReference>
<dbReference type="InterPro" id="IPR023631">
    <property type="entry name" value="Amidase_dom"/>
</dbReference>
<comment type="caution">
    <text evidence="2">The sequence shown here is derived from an EMBL/GenBank/DDBJ whole genome shotgun (WGS) entry which is preliminary data.</text>
</comment>
<protein>
    <submittedName>
        <fullName evidence="2">Amidase</fullName>
        <ecNumber evidence="2">3.5.1.4</ecNumber>
    </submittedName>
</protein>
<dbReference type="InterPro" id="IPR036928">
    <property type="entry name" value="AS_sf"/>
</dbReference>
<gene>
    <name evidence="2" type="ORF">HNR44_003121</name>
</gene>
<keyword evidence="2" id="KW-0378">Hydrolase</keyword>
<dbReference type="EC" id="3.5.1.4" evidence="2"/>
<keyword evidence="3" id="KW-1185">Reference proteome</keyword>